<dbReference type="GO" id="GO:0033768">
    <property type="term" value="C:SUMO-targeted ubiquitin ligase complex"/>
    <property type="evidence" value="ECO:0007669"/>
    <property type="project" value="TreeGrafter"/>
</dbReference>
<dbReference type="OrthoDB" id="2398441at2759"/>
<dbReference type="EMBL" id="MVGC01000028">
    <property type="protein sequence ID" value="RJE26135.1"/>
    <property type="molecule type" value="Genomic_DNA"/>
</dbReference>
<name>A0A3A3A845_9EURO</name>
<dbReference type="STRING" id="2070753.A0A3A3A845"/>
<evidence type="ECO:0008006" key="4">
    <source>
        <dbReference type="Google" id="ProtNLM"/>
    </source>
</evidence>
<evidence type="ECO:0000313" key="2">
    <source>
        <dbReference type="EMBL" id="RJE26135.1"/>
    </source>
</evidence>
<dbReference type="Proteomes" id="UP000266188">
    <property type="component" value="Unassembled WGS sequence"/>
</dbReference>
<dbReference type="PANTHER" id="PTHR28042">
    <property type="entry name" value="E3 UBIQUITIN-PROTEIN LIGASE COMPLEX SLX5-SLX8 SUBUNIT SLX5"/>
    <property type="match status" value="1"/>
</dbReference>
<keyword evidence="3" id="KW-1185">Reference proteome</keyword>
<organism evidence="2 3">
    <name type="scientific">Aspergillus sclerotialis</name>
    <dbReference type="NCBI Taxonomy" id="2070753"/>
    <lineage>
        <taxon>Eukaryota</taxon>
        <taxon>Fungi</taxon>
        <taxon>Dikarya</taxon>
        <taxon>Ascomycota</taxon>
        <taxon>Pezizomycotina</taxon>
        <taxon>Eurotiomycetes</taxon>
        <taxon>Eurotiomycetidae</taxon>
        <taxon>Eurotiales</taxon>
        <taxon>Aspergillaceae</taxon>
        <taxon>Aspergillus</taxon>
        <taxon>Aspergillus subgen. Polypaecilum</taxon>
    </lineage>
</organism>
<reference evidence="3" key="1">
    <citation type="submission" date="2017-02" db="EMBL/GenBank/DDBJ databases">
        <authorList>
            <person name="Tafer H."/>
            <person name="Lopandic K."/>
        </authorList>
    </citation>
    <scope>NUCLEOTIDE SEQUENCE [LARGE SCALE GENOMIC DNA]</scope>
    <source>
        <strain evidence="3">CBS 366.77</strain>
    </source>
</reference>
<evidence type="ECO:0000313" key="3">
    <source>
        <dbReference type="Proteomes" id="UP000266188"/>
    </source>
</evidence>
<feature type="compositionally biased region" description="Basic residues" evidence="1">
    <location>
        <begin position="13"/>
        <end position="29"/>
    </location>
</feature>
<evidence type="ECO:0000256" key="1">
    <source>
        <dbReference type="SAM" id="MobiDB-lite"/>
    </source>
</evidence>
<dbReference type="GO" id="GO:0004842">
    <property type="term" value="F:ubiquitin-protein transferase activity"/>
    <property type="evidence" value="ECO:0007669"/>
    <property type="project" value="TreeGrafter"/>
</dbReference>
<feature type="compositionally biased region" description="Pro residues" evidence="1">
    <location>
        <begin position="48"/>
        <end position="59"/>
    </location>
</feature>
<comment type="caution">
    <text evidence="2">The sequence shown here is derived from an EMBL/GenBank/DDBJ whole genome shotgun (WGS) entry which is preliminary data.</text>
</comment>
<dbReference type="AlphaFoldDB" id="A0A3A3A845"/>
<dbReference type="InterPro" id="IPR038886">
    <property type="entry name" value="E3_SLX5/Rfp1"/>
</dbReference>
<dbReference type="PANTHER" id="PTHR28042:SF1">
    <property type="entry name" value="E3 UBIQUITIN-PROTEIN LIGASE COMPLEX SLX5-SLX8 SUBUNIT SLX5"/>
    <property type="match status" value="1"/>
</dbReference>
<sequence>MSDDSGVQFLTARPRKRPHHRMSGSHYRSRSPWSQEGEPSSSRRRPRSPQPPPSSPPARYPGDGLDFRRPAMSSTNQQEPVIDLTNEPDSSPQRPQRRRRSGDSASPNARPPRFGRDILQEPDVVDLVDEPESPEIIDPPGSPEVQFVGATSRPRRFDLRSGVIDMMRRAARFGGDYYRGDHIWSDRYLRNLPPPLDVETLLIGEGAGRGIDVELNFGTVSPVAQPEPGPPRDSYKPPSPAPEGFTRSIGEDEVVVCPNCDVELGTGDGVKQQIFVAKKCGHVRIAFSII</sequence>
<protein>
    <recommendedName>
        <fullName evidence="4">RING finger domain protein</fullName>
    </recommendedName>
</protein>
<proteinExistence type="predicted"/>
<gene>
    <name evidence="2" type="ORF">PHISCL_01485</name>
</gene>
<feature type="region of interest" description="Disordered" evidence="1">
    <location>
        <begin position="220"/>
        <end position="247"/>
    </location>
</feature>
<accession>A0A3A3A845</accession>
<feature type="region of interest" description="Disordered" evidence="1">
    <location>
        <begin position="1"/>
        <end position="121"/>
    </location>
</feature>
<feature type="compositionally biased region" description="Pro residues" evidence="1">
    <location>
        <begin position="225"/>
        <end position="241"/>
    </location>
</feature>